<dbReference type="PROSITE" id="PS00107">
    <property type="entry name" value="PROTEIN_KINASE_ATP"/>
    <property type="match status" value="1"/>
</dbReference>
<dbReference type="GO" id="GO:0004674">
    <property type="term" value="F:protein serine/threonine kinase activity"/>
    <property type="evidence" value="ECO:0007669"/>
    <property type="project" value="UniProtKB-KW"/>
</dbReference>
<keyword evidence="1" id="KW-0808">Transferase</keyword>
<dbReference type="InterPro" id="IPR052751">
    <property type="entry name" value="Plant_MAPKKK"/>
</dbReference>
<evidence type="ECO:0000256" key="4">
    <source>
        <dbReference type="ARBA" id="ARBA00022840"/>
    </source>
</evidence>
<keyword evidence="3" id="KW-0418">Kinase</keyword>
<feature type="domain" description="Protein kinase" evidence="8">
    <location>
        <begin position="3"/>
        <end position="256"/>
    </location>
</feature>
<evidence type="ECO:0000256" key="6">
    <source>
        <dbReference type="RuleBase" id="RU000304"/>
    </source>
</evidence>
<dbReference type="InterPro" id="IPR000719">
    <property type="entry name" value="Prot_kinase_dom"/>
</dbReference>
<dbReference type="PANTHER" id="PTHR48011">
    <property type="entry name" value="CCR4-NOT TRANSCRIPTIONAL COMPLEX SUBUNIT CAF120-RELATED"/>
    <property type="match status" value="1"/>
</dbReference>
<evidence type="ECO:0000313" key="9">
    <source>
        <dbReference type="EMBL" id="CAI9090115.1"/>
    </source>
</evidence>
<evidence type="ECO:0000256" key="7">
    <source>
        <dbReference type="SAM" id="MobiDB-lite"/>
    </source>
</evidence>
<evidence type="ECO:0000259" key="8">
    <source>
        <dbReference type="PROSITE" id="PS50011"/>
    </source>
</evidence>
<evidence type="ECO:0000256" key="1">
    <source>
        <dbReference type="ARBA" id="ARBA00022679"/>
    </source>
</evidence>
<reference evidence="9" key="1">
    <citation type="submission" date="2023-03" db="EMBL/GenBank/DDBJ databases">
        <authorList>
            <person name="Julca I."/>
        </authorList>
    </citation>
    <scope>NUCLEOTIDE SEQUENCE</scope>
</reference>
<dbReference type="SMART" id="SM00220">
    <property type="entry name" value="S_TKc"/>
    <property type="match status" value="1"/>
</dbReference>
<organism evidence="9 10">
    <name type="scientific">Oldenlandia corymbosa var. corymbosa</name>
    <dbReference type="NCBI Taxonomy" id="529605"/>
    <lineage>
        <taxon>Eukaryota</taxon>
        <taxon>Viridiplantae</taxon>
        <taxon>Streptophyta</taxon>
        <taxon>Embryophyta</taxon>
        <taxon>Tracheophyta</taxon>
        <taxon>Spermatophyta</taxon>
        <taxon>Magnoliopsida</taxon>
        <taxon>eudicotyledons</taxon>
        <taxon>Gunneridae</taxon>
        <taxon>Pentapetalae</taxon>
        <taxon>asterids</taxon>
        <taxon>lamiids</taxon>
        <taxon>Gentianales</taxon>
        <taxon>Rubiaceae</taxon>
        <taxon>Rubioideae</taxon>
        <taxon>Spermacoceae</taxon>
        <taxon>Hedyotis-Oldenlandia complex</taxon>
        <taxon>Oldenlandia</taxon>
    </lineage>
</organism>
<keyword evidence="10" id="KW-1185">Reference proteome</keyword>
<sequence length="427" mass="48059">MAWTRGHIIGNGSTATVSAATCCRTGEVFAVKTTELSKSGFLQREQKILSSLDSPFIVGYRGYDISMENKKLLFNLMLEYCPDGTISDAIRRKGGPIEEQLIRYYTRRVVEGLEYLHGNGIVHCDIKGANILLDRENGPKIADFGCAKWAGEEKLAGRTGGTPLFMSPEVARGEDQGFPADIWALGCTVIEMATGGSPWPNATNVESLMYKIAFSEESPEIPRNLSDQAKDFLRKCLRRNPKERWTAEQLLNHQFLRIMDSPVLKQRRQEEFSTVSPTCVLDQDIWDSIEEEEEPNSSFPAQRVQLLCCNSAKPSWDWDETWITVRGGDNNNEKLVREFSDTENSGSLTDHNPRDGVKKLERRRKRNSGCDEDSMNLVDGKVSSKVGKTLINRCTEHDQTVVLCHVNFGRLMMNLPNPNHLNKIPVL</sequence>
<dbReference type="InterPro" id="IPR011009">
    <property type="entry name" value="Kinase-like_dom_sf"/>
</dbReference>
<keyword evidence="2 5" id="KW-0547">Nucleotide-binding</keyword>
<comment type="similarity">
    <text evidence="6">Belongs to the protein kinase superfamily.</text>
</comment>
<dbReference type="AlphaFoldDB" id="A0AAV1C3G4"/>
<accession>A0AAV1C3G4</accession>
<dbReference type="EMBL" id="OX459118">
    <property type="protein sequence ID" value="CAI9090115.1"/>
    <property type="molecule type" value="Genomic_DNA"/>
</dbReference>
<gene>
    <name evidence="9" type="ORF">OLC1_LOCUS2350</name>
</gene>
<evidence type="ECO:0000313" key="10">
    <source>
        <dbReference type="Proteomes" id="UP001161247"/>
    </source>
</evidence>
<feature type="region of interest" description="Disordered" evidence="7">
    <location>
        <begin position="339"/>
        <end position="372"/>
    </location>
</feature>
<feature type="binding site" evidence="5">
    <location>
        <position position="32"/>
    </location>
    <ligand>
        <name>ATP</name>
        <dbReference type="ChEBI" id="CHEBI:30616"/>
    </ligand>
</feature>
<protein>
    <submittedName>
        <fullName evidence="9">OLC1v1024808C1</fullName>
    </submittedName>
</protein>
<dbReference type="Gene3D" id="1.10.510.10">
    <property type="entry name" value="Transferase(Phosphotransferase) domain 1"/>
    <property type="match status" value="1"/>
</dbReference>
<evidence type="ECO:0000256" key="5">
    <source>
        <dbReference type="PROSITE-ProRule" id="PRU10141"/>
    </source>
</evidence>
<proteinExistence type="inferred from homology"/>
<dbReference type="PANTHER" id="PTHR48011:SF4">
    <property type="entry name" value="MITOGEN-ACTIVATED PROTEIN KINASE KINASE KINASE 19"/>
    <property type="match status" value="1"/>
</dbReference>
<dbReference type="GO" id="GO:0007165">
    <property type="term" value="P:signal transduction"/>
    <property type="evidence" value="ECO:0007669"/>
    <property type="project" value="TreeGrafter"/>
</dbReference>
<dbReference type="InterPro" id="IPR008271">
    <property type="entry name" value="Ser/Thr_kinase_AS"/>
</dbReference>
<dbReference type="InterPro" id="IPR017441">
    <property type="entry name" value="Protein_kinase_ATP_BS"/>
</dbReference>
<dbReference type="PROSITE" id="PS50011">
    <property type="entry name" value="PROTEIN_KINASE_DOM"/>
    <property type="match status" value="1"/>
</dbReference>
<evidence type="ECO:0000256" key="2">
    <source>
        <dbReference type="ARBA" id="ARBA00022741"/>
    </source>
</evidence>
<dbReference type="GO" id="GO:0005524">
    <property type="term" value="F:ATP binding"/>
    <property type="evidence" value="ECO:0007669"/>
    <property type="project" value="UniProtKB-UniRule"/>
</dbReference>
<dbReference type="SUPFAM" id="SSF56112">
    <property type="entry name" value="Protein kinase-like (PK-like)"/>
    <property type="match status" value="1"/>
</dbReference>
<name>A0AAV1C3G4_OLDCO</name>
<dbReference type="Proteomes" id="UP001161247">
    <property type="component" value="Chromosome 1"/>
</dbReference>
<keyword evidence="4 5" id="KW-0067">ATP-binding</keyword>
<dbReference type="PROSITE" id="PS00108">
    <property type="entry name" value="PROTEIN_KINASE_ST"/>
    <property type="match status" value="1"/>
</dbReference>
<dbReference type="Pfam" id="PF00069">
    <property type="entry name" value="Pkinase"/>
    <property type="match status" value="1"/>
</dbReference>
<dbReference type="CDD" id="cd06606">
    <property type="entry name" value="STKc_MAPKKK"/>
    <property type="match status" value="1"/>
</dbReference>
<evidence type="ECO:0000256" key="3">
    <source>
        <dbReference type="ARBA" id="ARBA00022777"/>
    </source>
</evidence>
<keyword evidence="6" id="KW-0723">Serine/threonine-protein kinase</keyword>